<dbReference type="CDD" id="cd03139">
    <property type="entry name" value="GATase1_PfpI_2"/>
    <property type="match status" value="1"/>
</dbReference>
<dbReference type="AlphaFoldDB" id="A0A0M4DUK9"/>
<name>A0A0M4DUK9_STRPR</name>
<dbReference type="OrthoDB" id="4265717at2"/>
<dbReference type="SUPFAM" id="SSF52317">
    <property type="entry name" value="Class I glutamine amidotransferase-like"/>
    <property type="match status" value="1"/>
</dbReference>
<dbReference type="KEGG" id="spri:SPRI_4681"/>
<protein>
    <submittedName>
        <fullName evidence="1">AraC family transcriptional regulator</fullName>
    </submittedName>
</protein>
<dbReference type="GO" id="GO:0006355">
    <property type="term" value="P:regulation of DNA-templated transcription"/>
    <property type="evidence" value="ECO:0007669"/>
    <property type="project" value="TreeGrafter"/>
</dbReference>
<sequence length="253" mass="26883">MNRRTLLRTTTALGAATLTAGGAAAHAGTATAATSGRKEPHKEPGRRTLRVHVVMFEGVEELDFTAPYEVFCASDYFTDRAVDVRYVSVDDVRTVTAAYGTRVRVDHRWAPEEADVLVVPGGGYARPADPGVHAEIRRGTLPRALAAASRPGLTVSALCTGVMLLSAAGLTRGRPCTTHHRARADLEQQGGVLKNARVVDDGDLVTAGGVTSGLDLALWLVRRELGPDAAIGLEEMLEYEARGTVWTEGKGRG</sequence>
<accession>A0A0M4DUK9</accession>
<dbReference type="PANTHER" id="PTHR43130">
    <property type="entry name" value="ARAC-FAMILY TRANSCRIPTIONAL REGULATOR"/>
    <property type="match status" value="1"/>
</dbReference>
<reference evidence="1 2" key="1">
    <citation type="submission" date="2015-08" db="EMBL/GenBank/DDBJ databases">
        <title>Genome sequence of the pristinamycin over-producing bacterium Streptomyces pristinaespiralis HCCB10218.</title>
        <authorList>
            <person name="Tian J."/>
            <person name="Yang J."/>
            <person name="Li L."/>
            <person name="Ruan L."/>
            <person name="Wei W."/>
            <person name="Zheng G."/>
            <person name="Wei Z."/>
            <person name="Yang S."/>
            <person name="Ge M."/>
            <person name="Jiang W."/>
            <person name="Lu Y."/>
        </authorList>
    </citation>
    <scope>NUCLEOTIDE SEQUENCE [LARGE SCALE GENOMIC DNA]</scope>
    <source>
        <strain evidence="1 2">HCCB 10218</strain>
    </source>
</reference>
<organism evidence="1">
    <name type="scientific">Streptomyces pristinaespiralis</name>
    <dbReference type="NCBI Taxonomy" id="38300"/>
    <lineage>
        <taxon>Bacteria</taxon>
        <taxon>Bacillati</taxon>
        <taxon>Actinomycetota</taxon>
        <taxon>Actinomycetes</taxon>
        <taxon>Kitasatosporales</taxon>
        <taxon>Streptomycetaceae</taxon>
        <taxon>Streptomyces</taxon>
    </lineage>
</organism>
<dbReference type="RefSeq" id="WP_053557255.1">
    <property type="nucleotide sequence ID" value="NZ_CP011340.1"/>
</dbReference>
<dbReference type="PANTHER" id="PTHR43130:SF2">
    <property type="entry name" value="DJ-1_PFPI DOMAIN-CONTAINING PROTEIN"/>
    <property type="match status" value="1"/>
</dbReference>
<evidence type="ECO:0000313" key="1">
    <source>
        <dbReference type="EMBL" id="ALC22987.1"/>
    </source>
</evidence>
<dbReference type="Pfam" id="PF01965">
    <property type="entry name" value="DJ-1_PfpI"/>
    <property type="match status" value="1"/>
</dbReference>
<dbReference type="Gene3D" id="3.40.50.880">
    <property type="match status" value="1"/>
</dbReference>
<dbReference type="InterPro" id="IPR002818">
    <property type="entry name" value="DJ-1/PfpI"/>
</dbReference>
<dbReference type="Proteomes" id="UP000060513">
    <property type="component" value="Chromosome"/>
</dbReference>
<dbReference type="InterPro" id="IPR006311">
    <property type="entry name" value="TAT_signal"/>
</dbReference>
<dbReference type="InterPro" id="IPR052158">
    <property type="entry name" value="INH-QAR"/>
</dbReference>
<dbReference type="GeneID" id="97234270"/>
<dbReference type="InterPro" id="IPR029062">
    <property type="entry name" value="Class_I_gatase-like"/>
</dbReference>
<dbReference type="PATRIC" id="fig|38300.4.peg.4912"/>
<dbReference type="STRING" id="38300.SPRI_4681"/>
<dbReference type="PROSITE" id="PS51318">
    <property type="entry name" value="TAT"/>
    <property type="match status" value="1"/>
</dbReference>
<dbReference type="EMBL" id="CP011340">
    <property type="protein sequence ID" value="ALC22987.1"/>
    <property type="molecule type" value="Genomic_DNA"/>
</dbReference>
<proteinExistence type="predicted"/>
<evidence type="ECO:0000313" key="2">
    <source>
        <dbReference type="Proteomes" id="UP000060513"/>
    </source>
</evidence>
<gene>
    <name evidence="1" type="ORF">SPRI_4681</name>
</gene>